<feature type="domain" description="Zn(2)-C6 fungal-type" evidence="5">
    <location>
        <begin position="34"/>
        <end position="61"/>
    </location>
</feature>
<feature type="compositionally biased region" description="Polar residues" evidence="4">
    <location>
        <begin position="161"/>
        <end position="171"/>
    </location>
</feature>
<dbReference type="GO" id="GO:0005634">
    <property type="term" value="C:nucleus"/>
    <property type="evidence" value="ECO:0007669"/>
    <property type="project" value="UniProtKB-SubCell"/>
</dbReference>
<dbReference type="GO" id="GO:0003677">
    <property type="term" value="F:DNA binding"/>
    <property type="evidence" value="ECO:0007669"/>
    <property type="project" value="InterPro"/>
</dbReference>
<evidence type="ECO:0000256" key="2">
    <source>
        <dbReference type="ARBA" id="ARBA00022723"/>
    </source>
</evidence>
<comment type="subcellular location">
    <subcellularLocation>
        <location evidence="1">Nucleus</location>
    </subcellularLocation>
</comment>
<dbReference type="PANTHER" id="PTHR31001">
    <property type="entry name" value="UNCHARACTERIZED TRANSCRIPTIONAL REGULATORY PROTEIN"/>
    <property type="match status" value="1"/>
</dbReference>
<dbReference type="InParanoid" id="A0A423XHS8"/>
<evidence type="ECO:0000313" key="7">
    <source>
        <dbReference type="Proteomes" id="UP000285146"/>
    </source>
</evidence>
<dbReference type="CDD" id="cd00067">
    <property type="entry name" value="GAL4"/>
    <property type="match status" value="1"/>
</dbReference>
<evidence type="ECO:0000259" key="5">
    <source>
        <dbReference type="PROSITE" id="PS50048"/>
    </source>
</evidence>
<feature type="compositionally biased region" description="Polar residues" evidence="4">
    <location>
        <begin position="502"/>
        <end position="515"/>
    </location>
</feature>
<dbReference type="CDD" id="cd12148">
    <property type="entry name" value="fungal_TF_MHR"/>
    <property type="match status" value="1"/>
</dbReference>
<dbReference type="Proteomes" id="UP000285146">
    <property type="component" value="Unassembled WGS sequence"/>
</dbReference>
<dbReference type="InterPro" id="IPR050613">
    <property type="entry name" value="Sec_Metabolite_Reg"/>
</dbReference>
<proteinExistence type="predicted"/>
<comment type="caution">
    <text evidence="6">The sequence shown here is derived from an EMBL/GenBank/DDBJ whole genome shotgun (WGS) entry which is preliminary data.</text>
</comment>
<dbReference type="Pfam" id="PF04082">
    <property type="entry name" value="Fungal_trans"/>
    <property type="match status" value="1"/>
</dbReference>
<dbReference type="Pfam" id="PF00172">
    <property type="entry name" value="Zn_clus"/>
    <property type="match status" value="1"/>
</dbReference>
<evidence type="ECO:0000313" key="6">
    <source>
        <dbReference type="EMBL" id="ROW15896.1"/>
    </source>
</evidence>
<evidence type="ECO:0000256" key="3">
    <source>
        <dbReference type="ARBA" id="ARBA00023242"/>
    </source>
</evidence>
<dbReference type="STRING" id="1230097.A0A423XHS8"/>
<dbReference type="Gene3D" id="4.10.240.10">
    <property type="entry name" value="Zn(2)-C6 fungal-type DNA-binding domain"/>
    <property type="match status" value="1"/>
</dbReference>
<dbReference type="InterPro" id="IPR036864">
    <property type="entry name" value="Zn2-C6_fun-type_DNA-bd_sf"/>
</dbReference>
<accession>A0A423XHS8</accession>
<evidence type="ECO:0000256" key="4">
    <source>
        <dbReference type="SAM" id="MobiDB-lite"/>
    </source>
</evidence>
<organism evidence="6 7">
    <name type="scientific">Cytospora leucostoma</name>
    <dbReference type="NCBI Taxonomy" id="1230097"/>
    <lineage>
        <taxon>Eukaryota</taxon>
        <taxon>Fungi</taxon>
        <taxon>Dikarya</taxon>
        <taxon>Ascomycota</taxon>
        <taxon>Pezizomycotina</taxon>
        <taxon>Sordariomycetes</taxon>
        <taxon>Sordariomycetidae</taxon>
        <taxon>Diaporthales</taxon>
        <taxon>Cytosporaceae</taxon>
        <taxon>Cytospora</taxon>
    </lineage>
</organism>
<evidence type="ECO:0000256" key="1">
    <source>
        <dbReference type="ARBA" id="ARBA00004123"/>
    </source>
</evidence>
<dbReference type="InterPro" id="IPR001138">
    <property type="entry name" value="Zn2Cys6_DnaBD"/>
</dbReference>
<feature type="region of interest" description="Disordered" evidence="4">
    <location>
        <begin position="161"/>
        <end position="192"/>
    </location>
</feature>
<sequence>MQEVSSPKATGAGAGAEPAAGSAAGPSQKGPQLNCASCRDRKLKCDKLDPCTNCTSSGLVCMPVYRPRLPRGRHAAACGRRNSSSSTPILDRTSTGRDQLPDAGAALAAENKKLMERLQWVETRVKEISSFKGEGGGTNLAHQEPAVDLTEPEGNTVLARTTPSASNTSLLSPKGETAHGTGNGLEDQNNLSIIDNPPDFTFGDFYTGGMEDLNQVDFDFDGGLLALGFHGPPVLHAAVTQVSLLPQNSQAASVQLCQVYIDNIDPIIKILHRPSLSRWMMHGERYLDYPEGHDTPEVLRAAVCYSASVSMTDESCQAIFKIDKFNLVKACRTDCETAISKSALLTSRDITVLQAFVLYLTAKRTEDHTTAVWALFALVVRIAKSLGLHQDVDEGDSFFNQQMRKRLWLTICLLDLQVSLAQLSEPLVSHDEVASALAVVRNINDSDFGPTTRHPLHDREGLTDITFALITYRVQLAGRMLHFSSSSSQDVTFTDPAPAGGSSESMFSNADSDRNGTNSNRVAALSSCHSSAMFLLGPEWRQHHVRQFEREALSLLHFCDPETSKYAWFTWHSTQCLISAVRLAATQRARLPCGQLALPATPMSVARSTACSEVGGDLELLQRALTHLEKVKVMYTNPRGAGYRWYIPMSSFATAVNESLTCTDTALLQRGWPVIEALYQRIEHNSQASKTHLEKLMYRMREKMTGLQAGAPLPYPPNELSIHANVPISPIRNVDVGVLRVDYTARQSQRRHLAVDKDVYSASPFIQRWSVPESSVGDD</sequence>
<dbReference type="EMBL" id="LKEB01000007">
    <property type="protein sequence ID" value="ROW15896.1"/>
    <property type="molecule type" value="Genomic_DNA"/>
</dbReference>
<dbReference type="PANTHER" id="PTHR31001:SF50">
    <property type="entry name" value="ZN(II)2CYS6 TRANSCRIPTION FACTOR (EUROFUNG)"/>
    <property type="match status" value="1"/>
</dbReference>
<name>A0A423XHS8_9PEZI</name>
<protein>
    <recommendedName>
        <fullName evidence="5">Zn(2)-C6 fungal-type domain-containing protein</fullName>
    </recommendedName>
</protein>
<gene>
    <name evidence="6" type="ORF">VPNG_02619</name>
</gene>
<feature type="compositionally biased region" description="Low complexity" evidence="4">
    <location>
        <begin position="9"/>
        <end position="25"/>
    </location>
</feature>
<keyword evidence="7" id="KW-1185">Reference proteome</keyword>
<dbReference type="GO" id="GO:0000981">
    <property type="term" value="F:DNA-binding transcription factor activity, RNA polymerase II-specific"/>
    <property type="evidence" value="ECO:0007669"/>
    <property type="project" value="InterPro"/>
</dbReference>
<dbReference type="GO" id="GO:0006351">
    <property type="term" value="P:DNA-templated transcription"/>
    <property type="evidence" value="ECO:0007669"/>
    <property type="project" value="InterPro"/>
</dbReference>
<dbReference type="InterPro" id="IPR007219">
    <property type="entry name" value="XnlR_reg_dom"/>
</dbReference>
<feature type="region of interest" description="Disordered" evidence="4">
    <location>
        <begin position="75"/>
        <end position="100"/>
    </location>
</feature>
<keyword evidence="3" id="KW-0539">Nucleus</keyword>
<feature type="region of interest" description="Disordered" evidence="4">
    <location>
        <begin position="1"/>
        <end position="31"/>
    </location>
</feature>
<dbReference type="OrthoDB" id="424974at2759"/>
<dbReference type="AlphaFoldDB" id="A0A423XHS8"/>
<dbReference type="PROSITE" id="PS50048">
    <property type="entry name" value="ZN2_CY6_FUNGAL_2"/>
    <property type="match status" value="1"/>
</dbReference>
<dbReference type="GO" id="GO:0008270">
    <property type="term" value="F:zinc ion binding"/>
    <property type="evidence" value="ECO:0007669"/>
    <property type="project" value="InterPro"/>
</dbReference>
<feature type="region of interest" description="Disordered" evidence="4">
    <location>
        <begin position="488"/>
        <end position="515"/>
    </location>
</feature>
<feature type="compositionally biased region" description="Polar residues" evidence="4">
    <location>
        <begin position="81"/>
        <end position="97"/>
    </location>
</feature>
<dbReference type="SUPFAM" id="SSF57701">
    <property type="entry name" value="Zn2/Cys6 DNA-binding domain"/>
    <property type="match status" value="1"/>
</dbReference>
<dbReference type="SMART" id="SM00066">
    <property type="entry name" value="GAL4"/>
    <property type="match status" value="1"/>
</dbReference>
<keyword evidence="2" id="KW-0479">Metal-binding</keyword>
<reference evidence="6 7" key="1">
    <citation type="submission" date="2015-09" db="EMBL/GenBank/DDBJ databases">
        <title>Host preference determinants of Valsa canker pathogens revealed by comparative genomics.</title>
        <authorList>
            <person name="Yin Z."/>
            <person name="Huang L."/>
        </authorList>
    </citation>
    <scope>NUCLEOTIDE SEQUENCE [LARGE SCALE GENOMIC DNA]</scope>
    <source>
        <strain evidence="6 7">SXYLt</strain>
    </source>
</reference>